<keyword evidence="1" id="KW-0547">Nucleotide-binding</keyword>
<dbReference type="Gene3D" id="1.10.8.60">
    <property type="match status" value="1"/>
</dbReference>
<feature type="transmembrane region" description="Helical" evidence="8">
    <location>
        <begin position="255"/>
        <end position="275"/>
    </location>
</feature>
<feature type="transmembrane region" description="Helical" evidence="8">
    <location>
        <begin position="188"/>
        <end position="206"/>
    </location>
</feature>
<dbReference type="PROSITE" id="PS00675">
    <property type="entry name" value="SIGMA54_INTERACT_1"/>
    <property type="match status" value="1"/>
</dbReference>
<feature type="domain" description="Sigma-54 factor interaction" evidence="9">
    <location>
        <begin position="674"/>
        <end position="903"/>
    </location>
</feature>
<feature type="compositionally biased region" description="Polar residues" evidence="7">
    <location>
        <begin position="964"/>
        <end position="976"/>
    </location>
</feature>
<dbReference type="PROSITE" id="PS50045">
    <property type="entry name" value="SIGMA54_INTERACT_4"/>
    <property type="match status" value="1"/>
</dbReference>
<evidence type="ECO:0000256" key="3">
    <source>
        <dbReference type="ARBA" id="ARBA00023015"/>
    </source>
</evidence>
<keyword evidence="5" id="KW-0010">Activator</keyword>
<dbReference type="Proteomes" id="UP000317318">
    <property type="component" value="Chromosome"/>
</dbReference>
<dbReference type="EMBL" id="CP036268">
    <property type="protein sequence ID" value="QDT38775.1"/>
    <property type="molecule type" value="Genomic_DNA"/>
</dbReference>
<keyword evidence="6" id="KW-0804">Transcription</keyword>
<proteinExistence type="predicted"/>
<feature type="transmembrane region" description="Helical" evidence="8">
    <location>
        <begin position="155"/>
        <end position="176"/>
    </location>
</feature>
<dbReference type="InterPro" id="IPR003593">
    <property type="entry name" value="AAA+_ATPase"/>
</dbReference>
<evidence type="ECO:0000256" key="2">
    <source>
        <dbReference type="ARBA" id="ARBA00022840"/>
    </source>
</evidence>
<evidence type="ECO:0000256" key="1">
    <source>
        <dbReference type="ARBA" id="ARBA00022741"/>
    </source>
</evidence>
<feature type="transmembrane region" description="Helical" evidence="8">
    <location>
        <begin position="302"/>
        <end position="322"/>
    </location>
</feature>
<keyword evidence="11" id="KW-1185">Reference proteome</keyword>
<evidence type="ECO:0000256" key="7">
    <source>
        <dbReference type="SAM" id="MobiDB-lite"/>
    </source>
</evidence>
<dbReference type="InterPro" id="IPR025944">
    <property type="entry name" value="Sigma_54_int_dom_CS"/>
</dbReference>
<feature type="transmembrane region" description="Helical" evidence="8">
    <location>
        <begin position="403"/>
        <end position="424"/>
    </location>
</feature>
<dbReference type="InterPro" id="IPR002197">
    <property type="entry name" value="HTH_Fis"/>
</dbReference>
<dbReference type="PROSITE" id="PS00688">
    <property type="entry name" value="SIGMA54_INTERACT_3"/>
    <property type="match status" value="1"/>
</dbReference>
<feature type="transmembrane region" description="Helical" evidence="8">
    <location>
        <begin position="436"/>
        <end position="454"/>
    </location>
</feature>
<keyword evidence="8" id="KW-0812">Transmembrane</keyword>
<dbReference type="PRINTS" id="PR01590">
    <property type="entry name" value="HTHFIS"/>
</dbReference>
<dbReference type="Pfam" id="PF25601">
    <property type="entry name" value="AAA_lid_14"/>
    <property type="match status" value="1"/>
</dbReference>
<dbReference type="SUPFAM" id="SSF52540">
    <property type="entry name" value="P-loop containing nucleoside triphosphate hydrolases"/>
    <property type="match status" value="1"/>
</dbReference>
<dbReference type="InterPro" id="IPR025662">
    <property type="entry name" value="Sigma_54_int_dom_ATP-bd_1"/>
</dbReference>
<feature type="region of interest" description="Disordered" evidence="7">
    <location>
        <begin position="925"/>
        <end position="976"/>
    </location>
</feature>
<keyword evidence="8" id="KW-1133">Transmembrane helix</keyword>
<dbReference type="InterPro" id="IPR009057">
    <property type="entry name" value="Homeodomain-like_sf"/>
</dbReference>
<dbReference type="GO" id="GO:0006355">
    <property type="term" value="P:regulation of DNA-templated transcription"/>
    <property type="evidence" value="ECO:0007669"/>
    <property type="project" value="InterPro"/>
</dbReference>
<evidence type="ECO:0000259" key="9">
    <source>
        <dbReference type="PROSITE" id="PS50045"/>
    </source>
</evidence>
<feature type="transmembrane region" description="Helical" evidence="8">
    <location>
        <begin position="212"/>
        <end position="234"/>
    </location>
</feature>
<evidence type="ECO:0000256" key="4">
    <source>
        <dbReference type="ARBA" id="ARBA00023125"/>
    </source>
</evidence>
<dbReference type="FunFam" id="3.40.50.300:FF:000006">
    <property type="entry name" value="DNA-binding transcriptional regulator NtrC"/>
    <property type="match status" value="1"/>
</dbReference>
<dbReference type="Gene3D" id="1.10.10.60">
    <property type="entry name" value="Homeodomain-like"/>
    <property type="match status" value="1"/>
</dbReference>
<dbReference type="GO" id="GO:0043565">
    <property type="term" value="F:sequence-specific DNA binding"/>
    <property type="evidence" value="ECO:0007669"/>
    <property type="project" value="InterPro"/>
</dbReference>
<dbReference type="InterPro" id="IPR002078">
    <property type="entry name" value="Sigma_54_int"/>
</dbReference>
<dbReference type="InterPro" id="IPR058031">
    <property type="entry name" value="AAA_lid_NorR"/>
</dbReference>
<gene>
    <name evidence="10" type="primary">zraR_8</name>
    <name evidence="10" type="ORF">Pan189_31730</name>
</gene>
<keyword evidence="8" id="KW-0472">Membrane</keyword>
<dbReference type="GO" id="GO:0005524">
    <property type="term" value="F:ATP binding"/>
    <property type="evidence" value="ECO:0007669"/>
    <property type="project" value="UniProtKB-KW"/>
</dbReference>
<dbReference type="CDD" id="cd00009">
    <property type="entry name" value="AAA"/>
    <property type="match status" value="1"/>
</dbReference>
<dbReference type="SMART" id="SM00382">
    <property type="entry name" value="AAA"/>
    <property type="match status" value="1"/>
</dbReference>
<dbReference type="AlphaFoldDB" id="A0A517R4G2"/>
<evidence type="ECO:0000256" key="6">
    <source>
        <dbReference type="ARBA" id="ARBA00023163"/>
    </source>
</evidence>
<organism evidence="10 11">
    <name type="scientific">Stratiformator vulcanicus</name>
    <dbReference type="NCBI Taxonomy" id="2527980"/>
    <lineage>
        <taxon>Bacteria</taxon>
        <taxon>Pseudomonadati</taxon>
        <taxon>Planctomycetota</taxon>
        <taxon>Planctomycetia</taxon>
        <taxon>Planctomycetales</taxon>
        <taxon>Planctomycetaceae</taxon>
        <taxon>Stratiformator</taxon>
    </lineage>
</organism>
<dbReference type="InterPro" id="IPR025943">
    <property type="entry name" value="Sigma_54_int_dom_ATP-bd_2"/>
</dbReference>
<dbReference type="Pfam" id="PF02954">
    <property type="entry name" value="HTH_8"/>
    <property type="match status" value="1"/>
</dbReference>
<reference evidence="10 11" key="1">
    <citation type="submission" date="2019-02" db="EMBL/GenBank/DDBJ databases">
        <title>Deep-cultivation of Planctomycetes and their phenomic and genomic characterization uncovers novel biology.</title>
        <authorList>
            <person name="Wiegand S."/>
            <person name="Jogler M."/>
            <person name="Boedeker C."/>
            <person name="Pinto D."/>
            <person name="Vollmers J."/>
            <person name="Rivas-Marin E."/>
            <person name="Kohn T."/>
            <person name="Peeters S.H."/>
            <person name="Heuer A."/>
            <person name="Rast P."/>
            <person name="Oberbeckmann S."/>
            <person name="Bunk B."/>
            <person name="Jeske O."/>
            <person name="Meyerdierks A."/>
            <person name="Storesund J.E."/>
            <person name="Kallscheuer N."/>
            <person name="Luecker S."/>
            <person name="Lage O.M."/>
            <person name="Pohl T."/>
            <person name="Merkel B.J."/>
            <person name="Hornburger P."/>
            <person name="Mueller R.-W."/>
            <person name="Bruemmer F."/>
            <person name="Labrenz M."/>
            <person name="Spormann A.M."/>
            <person name="Op den Camp H."/>
            <person name="Overmann J."/>
            <person name="Amann R."/>
            <person name="Jetten M.S.M."/>
            <person name="Mascher T."/>
            <person name="Medema M.H."/>
            <person name="Devos D.P."/>
            <person name="Kaster A.-K."/>
            <person name="Ovreas L."/>
            <person name="Rohde M."/>
            <person name="Galperin M.Y."/>
            <person name="Jogler C."/>
        </authorList>
    </citation>
    <scope>NUCLEOTIDE SEQUENCE [LARGE SCALE GENOMIC DNA]</scope>
    <source>
        <strain evidence="10 11">Pan189</strain>
    </source>
</reference>
<evidence type="ECO:0000256" key="5">
    <source>
        <dbReference type="ARBA" id="ARBA00023159"/>
    </source>
</evidence>
<feature type="transmembrane region" description="Helical" evidence="8">
    <location>
        <begin position="362"/>
        <end position="383"/>
    </location>
</feature>
<evidence type="ECO:0000313" key="11">
    <source>
        <dbReference type="Proteomes" id="UP000317318"/>
    </source>
</evidence>
<dbReference type="Gene3D" id="3.40.50.300">
    <property type="entry name" value="P-loop containing nucleotide triphosphate hydrolases"/>
    <property type="match status" value="1"/>
</dbReference>
<dbReference type="SUPFAM" id="SSF46689">
    <property type="entry name" value="Homeodomain-like"/>
    <property type="match status" value="1"/>
</dbReference>
<sequence length="1014" mass="110661">MLALVTHAYAIAVLIYVASTPDIRIRCLLVDDQAEQSPGEQAEGVIIRGTPGLAVALPDAGRPQPGDRLLSLAGVPTYTLIDIFEANERTFDINDRKSWPVDAETEEVWAKFLINPIVVEANGPRMWVRAKYFSQAEQRTRTSYIEVQSTPWTDFAFTLAWLIPHLTLSAIAGLAWWNRPYDPVARMFFLMLTVTLGAYLGGFHWWTIANSVWLLAPFAVYGMLLPAVTLHFFLTFPQPYPPLQTPARRLLAIPYVVGLGGAFVIVAGIIAATVASGADSTTEQVTQNEYILRLLRTGVEGFLIFAGSLYLLSCVALIRGFIRTSESSVKSHSRLILIAAAFGLIPLAYVIGLAVFDRPTFAFGGARIPMLLIGLGFNIAYIAGIGQERLLVIDEILGRGSRYLGVTAAISVVFGLVIGLVSMTGHQENAGDTTEAAIQTSLVVAVVAVALLWIRDRLQGIVDRRFYRDKYQLDEAIGNVKRAFAGATDPESIGTQILKSCHEGLGVSSAALYRRDASSPYNYKLAAQNGVRQFASEVKVTPRFVSELQSGAIQRVPAALNDPTPVQAVLKQIPAARLVYGLPDSNGVATFVALGGKPNGGFSAEDLAFLDAVGQLTSALFAIRLQLDDELDRRDETIAVQARQMAALRSELELSYGRSLIVDRQDSEFRRDVIRGDSPAIAEVLNTVKKVSRTNATVLIRGESGTGKELLAQVLHENSSRKDGPFVKVHCASLAPSLLESELFGHVKGAFTGAHRDKVGRFESADGGTLFLDEIGDISLETQVKLLRVLQERCFEPVGGSESIRVDVRLITATNRDLESLIELGQFRDDLYYRLNVISLTVPPLRDRKEDIYELAYTFLHSTARKSGHAVRGISEAAFAMLMRHDWPGNVRELQNVMERAVVLADGDEIGPADLPAEMAALSRRNRIPAQQRSLKVARPPGQLEHRFDSTASPAKEDDALPPTASSDSAGDTSEQTQLVEALEATGGNKSAAARRLGIPRSTFFSKLKKYDMT</sequence>
<feature type="transmembrane region" description="Helical" evidence="8">
    <location>
        <begin position="334"/>
        <end position="356"/>
    </location>
</feature>
<keyword evidence="3" id="KW-0805">Transcription regulation</keyword>
<feature type="compositionally biased region" description="Basic and acidic residues" evidence="7">
    <location>
        <begin position="944"/>
        <end position="959"/>
    </location>
</feature>
<evidence type="ECO:0000256" key="8">
    <source>
        <dbReference type="SAM" id="Phobius"/>
    </source>
</evidence>
<keyword evidence="4" id="KW-0238">DNA-binding</keyword>
<dbReference type="Pfam" id="PF00158">
    <property type="entry name" value="Sigma54_activat"/>
    <property type="match status" value="1"/>
</dbReference>
<dbReference type="KEGG" id="svp:Pan189_31730"/>
<name>A0A517R4G2_9PLAN</name>
<dbReference type="FunFam" id="1.10.8.60:FF:000014">
    <property type="entry name" value="DNA-binding transcriptional regulator NtrC"/>
    <property type="match status" value="1"/>
</dbReference>
<dbReference type="InterPro" id="IPR027417">
    <property type="entry name" value="P-loop_NTPase"/>
</dbReference>
<accession>A0A517R4G2</accession>
<dbReference type="PANTHER" id="PTHR32071">
    <property type="entry name" value="TRANSCRIPTIONAL REGULATORY PROTEIN"/>
    <property type="match status" value="1"/>
</dbReference>
<dbReference type="PROSITE" id="PS00676">
    <property type="entry name" value="SIGMA54_INTERACT_2"/>
    <property type="match status" value="1"/>
</dbReference>
<protein>
    <submittedName>
        <fullName evidence="10">Transcriptional regulatory protein ZraR</fullName>
    </submittedName>
</protein>
<evidence type="ECO:0000313" key="10">
    <source>
        <dbReference type="EMBL" id="QDT38775.1"/>
    </source>
</evidence>
<keyword evidence="2" id="KW-0067">ATP-binding</keyword>